<dbReference type="AlphaFoldDB" id="M7BJX0"/>
<dbReference type="GO" id="GO:0030317">
    <property type="term" value="P:flagellated sperm motility"/>
    <property type="evidence" value="ECO:0007669"/>
    <property type="project" value="TreeGrafter"/>
</dbReference>
<dbReference type="InterPro" id="IPR028751">
    <property type="entry name" value="CATSPERD/E"/>
</dbReference>
<gene>
    <name evidence="5" type="ORF">UY3_05307</name>
</gene>
<dbReference type="GO" id="GO:0048240">
    <property type="term" value="P:sperm capacitation"/>
    <property type="evidence" value="ECO:0007669"/>
    <property type="project" value="TreeGrafter"/>
</dbReference>
<evidence type="ECO:0000259" key="4">
    <source>
        <dbReference type="Pfam" id="PF22841"/>
    </source>
</evidence>
<evidence type="ECO:0000313" key="6">
    <source>
        <dbReference type="Proteomes" id="UP000031443"/>
    </source>
</evidence>
<reference evidence="6" key="1">
    <citation type="journal article" date="2013" name="Nat. Genet.">
        <title>The draft genomes of soft-shell turtle and green sea turtle yield insights into the development and evolution of the turtle-specific body plan.</title>
        <authorList>
            <person name="Wang Z."/>
            <person name="Pascual-Anaya J."/>
            <person name="Zadissa A."/>
            <person name="Li W."/>
            <person name="Niimura Y."/>
            <person name="Huang Z."/>
            <person name="Li C."/>
            <person name="White S."/>
            <person name="Xiong Z."/>
            <person name="Fang D."/>
            <person name="Wang B."/>
            <person name="Ming Y."/>
            <person name="Chen Y."/>
            <person name="Zheng Y."/>
            <person name="Kuraku S."/>
            <person name="Pignatelli M."/>
            <person name="Herrero J."/>
            <person name="Beal K."/>
            <person name="Nozawa M."/>
            <person name="Li Q."/>
            <person name="Wang J."/>
            <person name="Zhang H."/>
            <person name="Yu L."/>
            <person name="Shigenobu S."/>
            <person name="Wang J."/>
            <person name="Liu J."/>
            <person name="Flicek P."/>
            <person name="Searle S."/>
            <person name="Wang J."/>
            <person name="Kuratani S."/>
            <person name="Yin Y."/>
            <person name="Aken B."/>
            <person name="Zhang G."/>
            <person name="Irie N."/>
        </authorList>
    </citation>
    <scope>NUCLEOTIDE SEQUENCE [LARGE SCALE GENOMIC DNA]</scope>
</reference>
<proteinExistence type="inferred from homology"/>
<accession>M7BJX0</accession>
<dbReference type="PANTHER" id="PTHR33722:SF4">
    <property type="entry name" value="CATION CHANNEL SPERM-ASSOCIATED PROTEIN SUBUNIT EPSILON-LIKE"/>
    <property type="match status" value="1"/>
</dbReference>
<dbReference type="PANTHER" id="PTHR33722">
    <property type="entry name" value="CATION CHANNEL SPERM-ASSOCIATED PROTEIN SUBUNIT DELTA-RELATED"/>
    <property type="match status" value="1"/>
</dbReference>
<dbReference type="Pfam" id="PF22841">
    <property type="entry name" value="CATSPERE_NTD1"/>
    <property type="match status" value="1"/>
</dbReference>
<keyword evidence="2" id="KW-0732">Signal</keyword>
<protein>
    <recommendedName>
        <fullName evidence="4">CATSPERE first N-terminal domain-containing protein</fullName>
    </recommendedName>
</protein>
<evidence type="ECO:0000313" key="5">
    <source>
        <dbReference type="EMBL" id="EMP37494.1"/>
    </source>
</evidence>
<dbReference type="GO" id="GO:0036128">
    <property type="term" value="C:CatSper complex"/>
    <property type="evidence" value="ECO:0007669"/>
    <property type="project" value="InterPro"/>
</dbReference>
<keyword evidence="6" id="KW-1185">Reference proteome</keyword>
<organism evidence="5 6">
    <name type="scientific">Chelonia mydas</name>
    <name type="common">Green sea-turtle</name>
    <name type="synonym">Chelonia agassizi</name>
    <dbReference type="NCBI Taxonomy" id="8469"/>
    <lineage>
        <taxon>Eukaryota</taxon>
        <taxon>Metazoa</taxon>
        <taxon>Chordata</taxon>
        <taxon>Craniata</taxon>
        <taxon>Vertebrata</taxon>
        <taxon>Euteleostomi</taxon>
        <taxon>Archelosauria</taxon>
        <taxon>Testudinata</taxon>
        <taxon>Testudines</taxon>
        <taxon>Cryptodira</taxon>
        <taxon>Durocryptodira</taxon>
        <taxon>Americhelydia</taxon>
        <taxon>Chelonioidea</taxon>
        <taxon>Cheloniidae</taxon>
        <taxon>Chelonia</taxon>
    </lineage>
</organism>
<dbReference type="EMBL" id="KB522027">
    <property type="protein sequence ID" value="EMP37494.1"/>
    <property type="molecule type" value="Genomic_DNA"/>
</dbReference>
<name>M7BJX0_CHEMY</name>
<sequence length="120" mass="13454">MARAPERLWGSPGLGLLLCLGGCCGLWRYKTNVENYAVFTTRTTIYLEYEGAEFVQWEVSTLCTVANKRPPPNLSKLIIRSKLPTDQGTPTPSGTRLCQNNRYKTCRSPTMLSTLHKKVS</sequence>
<keyword evidence="3" id="KW-0325">Glycoprotein</keyword>
<feature type="domain" description="CATSPERE first N-terminal" evidence="4">
    <location>
        <begin position="16"/>
        <end position="70"/>
    </location>
</feature>
<comment type="similarity">
    <text evidence="1">Belongs to the CATSPERD family.</text>
</comment>
<evidence type="ECO:0000256" key="2">
    <source>
        <dbReference type="ARBA" id="ARBA00022729"/>
    </source>
</evidence>
<dbReference type="Proteomes" id="UP000031443">
    <property type="component" value="Unassembled WGS sequence"/>
</dbReference>
<evidence type="ECO:0000256" key="3">
    <source>
        <dbReference type="ARBA" id="ARBA00023180"/>
    </source>
</evidence>
<dbReference type="InterPro" id="IPR053818">
    <property type="entry name" value="CATSPERE_NTD1"/>
</dbReference>
<dbReference type="GO" id="GO:0097228">
    <property type="term" value="C:sperm principal piece"/>
    <property type="evidence" value="ECO:0007669"/>
    <property type="project" value="TreeGrafter"/>
</dbReference>
<dbReference type="STRING" id="8469.M7BJX0"/>
<evidence type="ECO:0000256" key="1">
    <source>
        <dbReference type="ARBA" id="ARBA00010246"/>
    </source>
</evidence>